<feature type="domain" description="ABC3 transporter permease C-terminal" evidence="7">
    <location>
        <begin position="257"/>
        <end position="375"/>
    </location>
</feature>
<evidence type="ECO:0000313" key="9">
    <source>
        <dbReference type="Proteomes" id="UP000186513"/>
    </source>
</evidence>
<dbReference type="InterPro" id="IPR003838">
    <property type="entry name" value="ABC3_permease_C"/>
</dbReference>
<keyword evidence="3 6" id="KW-0812">Transmembrane</keyword>
<organism evidence="8 9">
    <name type="scientific">Chitinimonas taiwanensis DSM 18899</name>
    <dbReference type="NCBI Taxonomy" id="1121279"/>
    <lineage>
        <taxon>Bacteria</taxon>
        <taxon>Pseudomonadati</taxon>
        <taxon>Pseudomonadota</taxon>
        <taxon>Betaproteobacteria</taxon>
        <taxon>Neisseriales</taxon>
        <taxon>Chitinibacteraceae</taxon>
        <taxon>Chitinimonas</taxon>
    </lineage>
</organism>
<feature type="transmembrane region" description="Helical" evidence="6">
    <location>
        <begin position="348"/>
        <end position="368"/>
    </location>
</feature>
<evidence type="ECO:0000256" key="6">
    <source>
        <dbReference type="SAM" id="Phobius"/>
    </source>
</evidence>
<dbReference type="RefSeq" id="WP_072427905.1">
    <property type="nucleotide sequence ID" value="NZ_FPKR01000004.1"/>
</dbReference>
<feature type="domain" description="ABC3 transporter permease C-terminal" evidence="7">
    <location>
        <begin position="702"/>
        <end position="816"/>
    </location>
</feature>
<evidence type="ECO:0000256" key="1">
    <source>
        <dbReference type="ARBA" id="ARBA00004651"/>
    </source>
</evidence>
<feature type="transmembrane region" description="Helical" evidence="6">
    <location>
        <begin position="463"/>
        <end position="484"/>
    </location>
</feature>
<dbReference type="STRING" id="1121279.SAMN02745887_01384"/>
<accession>A0A1K2HDA7</accession>
<feature type="transmembrane region" description="Helical" evidence="6">
    <location>
        <begin position="751"/>
        <end position="778"/>
    </location>
</feature>
<dbReference type="Proteomes" id="UP000186513">
    <property type="component" value="Unassembled WGS sequence"/>
</dbReference>
<dbReference type="InterPro" id="IPR038766">
    <property type="entry name" value="Membrane_comp_ABC_pdt"/>
</dbReference>
<comment type="subcellular location">
    <subcellularLocation>
        <location evidence="1">Cell membrane</location>
        <topology evidence="1">Multi-pass membrane protein</topology>
    </subcellularLocation>
</comment>
<feature type="transmembrane region" description="Helical" evidence="6">
    <location>
        <begin position="389"/>
        <end position="408"/>
    </location>
</feature>
<feature type="transmembrane region" description="Helical" evidence="6">
    <location>
        <begin position="254"/>
        <end position="274"/>
    </location>
</feature>
<dbReference type="OrthoDB" id="5292592at2"/>
<evidence type="ECO:0000259" key="7">
    <source>
        <dbReference type="Pfam" id="PF02687"/>
    </source>
</evidence>
<evidence type="ECO:0000313" key="8">
    <source>
        <dbReference type="EMBL" id="SFZ74747.1"/>
    </source>
</evidence>
<dbReference type="GO" id="GO:0005886">
    <property type="term" value="C:plasma membrane"/>
    <property type="evidence" value="ECO:0007669"/>
    <property type="project" value="UniProtKB-SubCell"/>
</dbReference>
<keyword evidence="4 6" id="KW-1133">Transmembrane helix</keyword>
<evidence type="ECO:0000256" key="3">
    <source>
        <dbReference type="ARBA" id="ARBA00022692"/>
    </source>
</evidence>
<name>A0A1K2HDA7_9NEIS</name>
<dbReference type="PANTHER" id="PTHR30287">
    <property type="entry name" value="MEMBRANE COMPONENT OF PREDICTED ABC SUPERFAMILY METABOLITE UPTAKE TRANSPORTER"/>
    <property type="match status" value="1"/>
</dbReference>
<feature type="transmembrane region" description="Helical" evidence="6">
    <location>
        <begin position="784"/>
        <end position="808"/>
    </location>
</feature>
<evidence type="ECO:0000256" key="4">
    <source>
        <dbReference type="ARBA" id="ARBA00022989"/>
    </source>
</evidence>
<dbReference type="AlphaFoldDB" id="A0A1K2HDA7"/>
<feature type="transmembrane region" description="Helical" evidence="6">
    <location>
        <begin position="20"/>
        <end position="40"/>
    </location>
</feature>
<feature type="transmembrane region" description="Helical" evidence="6">
    <location>
        <begin position="696"/>
        <end position="718"/>
    </location>
</feature>
<feature type="transmembrane region" description="Helical" evidence="6">
    <location>
        <begin position="306"/>
        <end position="336"/>
    </location>
</feature>
<feature type="transmembrane region" description="Helical" evidence="6">
    <location>
        <begin position="414"/>
        <end position="438"/>
    </location>
</feature>
<evidence type="ECO:0000256" key="5">
    <source>
        <dbReference type="ARBA" id="ARBA00023136"/>
    </source>
</evidence>
<evidence type="ECO:0000256" key="2">
    <source>
        <dbReference type="ARBA" id="ARBA00022475"/>
    </source>
</evidence>
<reference evidence="8 9" key="1">
    <citation type="submission" date="2016-11" db="EMBL/GenBank/DDBJ databases">
        <authorList>
            <person name="Jaros S."/>
            <person name="Januszkiewicz K."/>
            <person name="Wedrychowicz H."/>
        </authorList>
    </citation>
    <scope>NUCLEOTIDE SEQUENCE [LARGE SCALE GENOMIC DNA]</scope>
    <source>
        <strain evidence="8 9">DSM 18899</strain>
    </source>
</reference>
<protein>
    <submittedName>
        <fullName evidence="8">Putative ABC transport system permease protein</fullName>
    </submittedName>
</protein>
<dbReference type="EMBL" id="FPKR01000004">
    <property type="protein sequence ID" value="SFZ74747.1"/>
    <property type="molecule type" value="Genomic_DNA"/>
</dbReference>
<keyword evidence="9" id="KW-1185">Reference proteome</keyword>
<keyword evidence="2" id="KW-1003">Cell membrane</keyword>
<dbReference type="Pfam" id="PF02687">
    <property type="entry name" value="FtsX"/>
    <property type="match status" value="2"/>
</dbReference>
<proteinExistence type="predicted"/>
<gene>
    <name evidence="8" type="ORF">SAMN02745887_01384</name>
</gene>
<dbReference type="PANTHER" id="PTHR30287:SF1">
    <property type="entry name" value="INNER MEMBRANE PROTEIN"/>
    <property type="match status" value="1"/>
</dbReference>
<keyword evidence="5 6" id="KW-0472">Membrane</keyword>
<sequence>MRGWGIAWRWLKRDLAAGELTVMAVALVVAIAAMSSVGFFTDRVHQALQTEANQLLAADLVLNADQPPAATLSEQAQQRGLQLARTATFPSMAQTAQGAQLITAKAVSSSYPLRGELRVWQGEREVRMPGPPKAGEAWADRRLFDALGLKPGDSLQLGERTLTLSAVLAREPDGAMDLYNFVPRLMFNEADLAATGLIQPGSRVRYRLLLAGEGEAVSAMRDALKPQLQRGQRLEDVREARPEINTSLNRAERFLRLAALISVFMAAAAIALAARRYVERHLDAVALLRTLGRSQNDIVQLFLRQYALLAVGSVLLGLLLGWLTQFALAAALASLFEARLPPAGPLPALAGAGVGLTLLFGFCLPPLLRLRGVSPLRVLRRDATPPGNAPLALGLGLASLAGLIFWQAGDTTLATLALAGMAGTVGVAALVAWGLVWISPKLPMLHSVGWRFGLANVARRRGLSVAQIVALSLGLMALMLLTVVRNDLLSAWDKSLPPEAPNRFVINIQPEQRSELAARFQAEGLAVPRFAPMVRARLNAIAGKPVKPDNYADERARRQAEREFNLSWGEDLRADNRIVTGKPLNDAEPGWSMEEGMAQRLGVKVGDTLTFDIAGTAYTAPVVSLRKVDWDSFRVNFFVVGSRVLLENQPASFVSSFHLPADKSSLGTALARQFPNLTVIDVSAILAEVRMVLDRVLAAIEVVFAFSLLAGIAVLYAATLATHDERKREAAILRTLGASRQTVRQAASAELLLVGGLAGLLAAGAALAIGAAASWQLFELSAGVSWWLLPAGLLLGALAARLAAAPLLNRLLNTPPLRALR</sequence>